<protein>
    <recommendedName>
        <fullName evidence="4">DUF3791 domain-containing protein</fullName>
    </recommendedName>
</protein>
<accession>A0ABR7HIU6</accession>
<organism evidence="1 3">
    <name type="scientific">Ruminococcus intestinalis</name>
    <dbReference type="NCBI Taxonomy" id="2763066"/>
    <lineage>
        <taxon>Bacteria</taxon>
        <taxon>Bacillati</taxon>
        <taxon>Bacillota</taxon>
        <taxon>Clostridia</taxon>
        <taxon>Eubacteriales</taxon>
        <taxon>Oscillospiraceae</taxon>
        <taxon>Ruminococcus</taxon>
    </lineage>
</organism>
<gene>
    <name evidence="1" type="ORF">H8R91_02545</name>
    <name evidence="2" type="ORF">H8R91_02605</name>
</gene>
<dbReference type="EMBL" id="JACOPS010000001">
    <property type="protein sequence ID" value="MBC5727426.1"/>
    <property type="molecule type" value="Genomic_DNA"/>
</dbReference>
<evidence type="ECO:0000313" key="1">
    <source>
        <dbReference type="EMBL" id="MBC5727426.1"/>
    </source>
</evidence>
<comment type="caution">
    <text evidence="1">The sequence shown here is derived from an EMBL/GenBank/DDBJ whole genome shotgun (WGS) entry which is preliminary data.</text>
</comment>
<evidence type="ECO:0008006" key="4">
    <source>
        <dbReference type="Google" id="ProtNLM"/>
    </source>
</evidence>
<proteinExistence type="predicted"/>
<reference evidence="1 3" key="1">
    <citation type="submission" date="2020-08" db="EMBL/GenBank/DDBJ databases">
        <title>Genome public.</title>
        <authorList>
            <person name="Liu C."/>
            <person name="Sun Q."/>
        </authorList>
    </citation>
    <scope>NUCLEOTIDE SEQUENCE [LARGE SCALE GENOMIC DNA]</scope>
    <source>
        <strain evidence="1 3">NSJ-71</strain>
    </source>
</reference>
<evidence type="ECO:0000313" key="2">
    <source>
        <dbReference type="EMBL" id="MBC5727438.1"/>
    </source>
</evidence>
<sequence length="76" mass="9370">MTEQEYKIIAMWEYIFYEQQRAENDYLQYKDFFRIYEYDTIDLLEFILAKNRLDVTNKIMDDLSKILSNHDQSGLK</sequence>
<keyword evidence="3" id="KW-1185">Reference proteome</keyword>
<name>A0ABR7HIU6_9FIRM</name>
<dbReference type="Proteomes" id="UP000636755">
    <property type="component" value="Unassembled WGS sequence"/>
</dbReference>
<dbReference type="EMBL" id="JACOPS010000001">
    <property type="protein sequence ID" value="MBC5727438.1"/>
    <property type="molecule type" value="Genomic_DNA"/>
</dbReference>
<dbReference type="RefSeq" id="WP_186934744.1">
    <property type="nucleotide sequence ID" value="NZ_JACOPS010000001.1"/>
</dbReference>
<evidence type="ECO:0000313" key="3">
    <source>
        <dbReference type="Proteomes" id="UP000636755"/>
    </source>
</evidence>